<reference evidence="2 3" key="1">
    <citation type="journal article" date="2021" name="Arch. Microbiol.">
        <title>Thalassobius aquimarinus sp. nov., isolated from the Sea of Japan seashore.</title>
        <authorList>
            <person name="Kurilenko V.V."/>
            <person name="Romanenko L.A."/>
            <person name="Chernysheva N.Y."/>
            <person name="Velansky P.V."/>
            <person name="Tekutyeva L.A."/>
            <person name="Isaeva M.P."/>
            <person name="Mikhailov V.V."/>
        </authorList>
    </citation>
    <scope>NUCLEOTIDE SEQUENCE [LARGE SCALE GENOMIC DNA]</scope>
    <source>
        <strain evidence="2 3">KMM 8518</strain>
    </source>
</reference>
<dbReference type="PANTHER" id="PTHR46211:SF1">
    <property type="entry name" value="GLYCEROPHOSPHODIESTER PHOSPHODIESTERASE, CYTOPLASMIC"/>
    <property type="match status" value="1"/>
</dbReference>
<evidence type="ECO:0000259" key="1">
    <source>
        <dbReference type="PROSITE" id="PS51704"/>
    </source>
</evidence>
<dbReference type="PROSITE" id="PS51704">
    <property type="entry name" value="GP_PDE"/>
    <property type="match status" value="1"/>
</dbReference>
<dbReference type="SUPFAM" id="SSF51695">
    <property type="entry name" value="PLC-like phosphodiesterases"/>
    <property type="match status" value="1"/>
</dbReference>
<dbReference type="InterPro" id="IPR030395">
    <property type="entry name" value="GP_PDE_dom"/>
</dbReference>
<proteinExistence type="predicted"/>
<name>A0ABS5HVP7_9RHOB</name>
<dbReference type="PANTHER" id="PTHR46211">
    <property type="entry name" value="GLYCEROPHOSPHORYL DIESTER PHOSPHODIESTERASE"/>
    <property type="match status" value="1"/>
</dbReference>
<dbReference type="Pfam" id="PF03009">
    <property type="entry name" value="GDPD"/>
    <property type="match status" value="1"/>
</dbReference>
<accession>A0ABS5HVP7</accession>
<dbReference type="Gene3D" id="3.20.20.190">
    <property type="entry name" value="Phosphatidylinositol (PI) phosphodiesterase"/>
    <property type="match status" value="1"/>
</dbReference>
<evidence type="ECO:0000313" key="3">
    <source>
        <dbReference type="Proteomes" id="UP001195941"/>
    </source>
</evidence>
<comment type="caution">
    <text evidence="2">The sequence shown here is derived from an EMBL/GenBank/DDBJ whole genome shotgun (WGS) entry which is preliminary data.</text>
</comment>
<sequence>MTRLPDIFLQRPIAHRALHDIEQGRPENSPAAIRAAIDAGYGIEIDLQLSADGQAMVFHDYDLERLTGEKGPIQRRSAAVLNQIPLLGGSNTVPTLAQVLDQVAGKAPLLIEIKDQDGQMGANIGKLEEATAAALQDYEGPVALMSFNPNSVQKMAGLCPDIPRGLTTSAYRPEDWLLLPNGTRDRLREIPDYDALDCCFISHEADDLDRPRVADLKRRGAGVLCWTIRSPEAEAEARKIAHNITFEGYLAEIPG</sequence>
<gene>
    <name evidence="2" type="ORF">IT775_17490</name>
</gene>
<organism evidence="2 3">
    <name type="scientific">Thalassovita aquimarina</name>
    <dbReference type="NCBI Taxonomy" id="2785917"/>
    <lineage>
        <taxon>Bacteria</taxon>
        <taxon>Pseudomonadati</taxon>
        <taxon>Pseudomonadota</taxon>
        <taxon>Alphaproteobacteria</taxon>
        <taxon>Rhodobacterales</taxon>
        <taxon>Roseobacteraceae</taxon>
        <taxon>Thalassovita</taxon>
    </lineage>
</organism>
<dbReference type="Proteomes" id="UP001195941">
    <property type="component" value="Unassembled WGS sequence"/>
</dbReference>
<protein>
    <submittedName>
        <fullName evidence="2">Phosphodiesterase</fullName>
    </submittedName>
</protein>
<feature type="domain" description="GP-PDE" evidence="1">
    <location>
        <begin position="10"/>
        <end position="255"/>
    </location>
</feature>
<dbReference type="InterPro" id="IPR017946">
    <property type="entry name" value="PLC-like_Pdiesterase_TIM-brl"/>
</dbReference>
<evidence type="ECO:0000313" key="2">
    <source>
        <dbReference type="EMBL" id="MBR9652916.1"/>
    </source>
</evidence>
<dbReference type="RefSeq" id="WP_212702537.1">
    <property type="nucleotide sequence ID" value="NZ_JADMKU010000020.1"/>
</dbReference>
<dbReference type="EMBL" id="JADMKU010000020">
    <property type="protein sequence ID" value="MBR9652916.1"/>
    <property type="molecule type" value="Genomic_DNA"/>
</dbReference>
<keyword evidence="3" id="KW-1185">Reference proteome</keyword>